<dbReference type="EMBL" id="JYDU01000301">
    <property type="protein sequence ID" value="KRX87215.1"/>
    <property type="molecule type" value="Genomic_DNA"/>
</dbReference>
<evidence type="ECO:0000313" key="2">
    <source>
        <dbReference type="Proteomes" id="UP000054815"/>
    </source>
</evidence>
<organism evidence="1 2">
    <name type="scientific">Trichinella pseudospiralis</name>
    <name type="common">Parasitic roundworm</name>
    <dbReference type="NCBI Taxonomy" id="6337"/>
    <lineage>
        <taxon>Eukaryota</taxon>
        <taxon>Metazoa</taxon>
        <taxon>Ecdysozoa</taxon>
        <taxon>Nematoda</taxon>
        <taxon>Enoplea</taxon>
        <taxon>Dorylaimia</taxon>
        <taxon>Trichinellida</taxon>
        <taxon>Trichinellidae</taxon>
        <taxon>Trichinella</taxon>
    </lineage>
</organism>
<name>A0A0V0XGU4_TRIPS</name>
<dbReference type="Proteomes" id="UP000054815">
    <property type="component" value="Unassembled WGS sequence"/>
</dbReference>
<evidence type="ECO:0000313" key="1">
    <source>
        <dbReference type="EMBL" id="KRX87215.1"/>
    </source>
</evidence>
<sequence>MIFPTSQHNQMISDILRIQSDGPKSVRDFETSGRMALKLLEIFLTFGAPNILQSDNGRKFLYAIIAELKECWAELNFVTGGAKAELYTQSARCKREPADPINFLVVIITECKRLYIVGCREGNLASKFTAADLQVISESLLSIDEVPDVASALRTAAPNATGS</sequence>
<protein>
    <submittedName>
        <fullName evidence="1">SCAN domain-containing protein 3</fullName>
    </submittedName>
</protein>
<comment type="caution">
    <text evidence="1">The sequence shown here is derived from an EMBL/GenBank/DDBJ whole genome shotgun (WGS) entry which is preliminary data.</text>
</comment>
<gene>
    <name evidence="1" type="primary">SCAND3</name>
    <name evidence="1" type="ORF">T4E_8061</name>
</gene>
<dbReference type="AlphaFoldDB" id="A0A0V0XGU4"/>
<proteinExistence type="predicted"/>
<dbReference type="STRING" id="6337.A0A0V0XGU4"/>
<accession>A0A0V0XGU4</accession>
<reference evidence="1 2" key="1">
    <citation type="submission" date="2015-01" db="EMBL/GenBank/DDBJ databases">
        <title>Evolution of Trichinella species and genotypes.</title>
        <authorList>
            <person name="Korhonen P.K."/>
            <person name="Edoardo P."/>
            <person name="Giuseppe L.R."/>
            <person name="Gasser R.B."/>
        </authorList>
    </citation>
    <scope>NUCLEOTIDE SEQUENCE [LARGE SCALE GENOMIC DNA]</scope>
    <source>
        <strain evidence="1">ISS141</strain>
    </source>
</reference>